<proteinExistence type="predicted"/>
<keyword evidence="1" id="KW-0808">Transferase</keyword>
<evidence type="ECO:0000256" key="1">
    <source>
        <dbReference type="ARBA" id="ARBA00022679"/>
    </source>
</evidence>
<dbReference type="GO" id="GO:0005840">
    <property type="term" value="C:ribosome"/>
    <property type="evidence" value="ECO:0007669"/>
    <property type="project" value="UniProtKB-KW"/>
</dbReference>
<protein>
    <submittedName>
        <fullName evidence="4">Ribosomal protein S18 acetylase RimI-like enzyme</fullName>
    </submittedName>
</protein>
<sequence>MRELVLAQSARFAALDPLLPEAAQPPAGERLTATLADGRRVAGVLYRARHAPGSLTSLWAAGASWELTPLLGDTGGAGMAALLGALRRRLDRERVGPDSACAVTWPSRDVEVARVLLDHGLVPLDALGVRPRPPPPAGTSRPEVVIRRARAADEEEIVALRMAELRYSALVGPNTVREDAAEVLAAEVRTRLRRDEPAWLAESAGLAVGLAGCGWGARAGEQRLRLRPGRWGQLHTLSVLPAARGTGIGRALAAVAHDALRAGGARGTFLFYSPANPLSSVFWHRQGYRPLWTFWEVRPASALR</sequence>
<keyword evidence="4" id="KW-0687">Ribonucleoprotein</keyword>
<reference evidence="4 5" key="1">
    <citation type="submission" date="2019-06" db="EMBL/GenBank/DDBJ databases">
        <title>Sequencing the genomes of 1000 actinobacteria strains.</title>
        <authorList>
            <person name="Klenk H.-P."/>
        </authorList>
    </citation>
    <scope>NUCLEOTIDE SEQUENCE [LARGE SCALE GENOMIC DNA]</scope>
    <source>
        <strain evidence="4 5">DSM 45679</strain>
    </source>
</reference>
<dbReference type="PANTHER" id="PTHR43877">
    <property type="entry name" value="AMINOALKYLPHOSPHONATE N-ACETYLTRANSFERASE-RELATED-RELATED"/>
    <property type="match status" value="1"/>
</dbReference>
<evidence type="ECO:0000256" key="2">
    <source>
        <dbReference type="ARBA" id="ARBA00023315"/>
    </source>
</evidence>
<comment type="caution">
    <text evidence="4">The sequence shown here is derived from an EMBL/GenBank/DDBJ whole genome shotgun (WGS) entry which is preliminary data.</text>
</comment>
<dbReference type="EMBL" id="VFML01000001">
    <property type="protein sequence ID" value="TQJ01558.1"/>
    <property type="molecule type" value="Genomic_DNA"/>
</dbReference>
<dbReference type="Pfam" id="PF00583">
    <property type="entry name" value="Acetyltransf_1"/>
    <property type="match status" value="1"/>
</dbReference>
<keyword evidence="5" id="KW-1185">Reference proteome</keyword>
<evidence type="ECO:0000259" key="3">
    <source>
        <dbReference type="PROSITE" id="PS51186"/>
    </source>
</evidence>
<accession>A0A542DEQ0</accession>
<evidence type="ECO:0000313" key="5">
    <source>
        <dbReference type="Proteomes" id="UP000320876"/>
    </source>
</evidence>
<organism evidence="4 5">
    <name type="scientific">Amycolatopsis cihanbeyliensis</name>
    <dbReference type="NCBI Taxonomy" id="1128664"/>
    <lineage>
        <taxon>Bacteria</taxon>
        <taxon>Bacillati</taxon>
        <taxon>Actinomycetota</taxon>
        <taxon>Actinomycetes</taxon>
        <taxon>Pseudonocardiales</taxon>
        <taxon>Pseudonocardiaceae</taxon>
        <taxon>Amycolatopsis</taxon>
    </lineage>
</organism>
<keyword evidence="2" id="KW-0012">Acyltransferase</keyword>
<name>A0A542DEQ0_AMYCI</name>
<dbReference type="InterPro" id="IPR000182">
    <property type="entry name" value="GNAT_dom"/>
</dbReference>
<dbReference type="GO" id="GO:0016747">
    <property type="term" value="F:acyltransferase activity, transferring groups other than amino-acyl groups"/>
    <property type="evidence" value="ECO:0007669"/>
    <property type="project" value="InterPro"/>
</dbReference>
<dbReference type="PANTHER" id="PTHR43877:SF1">
    <property type="entry name" value="ACETYLTRANSFERASE"/>
    <property type="match status" value="1"/>
</dbReference>
<dbReference type="CDD" id="cd04301">
    <property type="entry name" value="NAT_SF"/>
    <property type="match status" value="1"/>
</dbReference>
<dbReference type="InterPro" id="IPR016181">
    <property type="entry name" value="Acyl_CoA_acyltransferase"/>
</dbReference>
<dbReference type="Proteomes" id="UP000320876">
    <property type="component" value="Unassembled WGS sequence"/>
</dbReference>
<dbReference type="AlphaFoldDB" id="A0A542DEQ0"/>
<dbReference type="InterPro" id="IPR050832">
    <property type="entry name" value="Bact_Acetyltransf"/>
</dbReference>
<dbReference type="Gene3D" id="3.40.630.30">
    <property type="match status" value="1"/>
</dbReference>
<feature type="domain" description="N-acetyltransferase" evidence="3">
    <location>
        <begin position="144"/>
        <end position="304"/>
    </location>
</feature>
<dbReference type="SUPFAM" id="SSF55729">
    <property type="entry name" value="Acyl-CoA N-acyltransferases (Nat)"/>
    <property type="match status" value="1"/>
</dbReference>
<dbReference type="OrthoDB" id="149709at2"/>
<keyword evidence="4" id="KW-0689">Ribosomal protein</keyword>
<dbReference type="PROSITE" id="PS51186">
    <property type="entry name" value="GNAT"/>
    <property type="match status" value="1"/>
</dbReference>
<dbReference type="RefSeq" id="WP_141996378.1">
    <property type="nucleotide sequence ID" value="NZ_VFML01000001.1"/>
</dbReference>
<gene>
    <name evidence="4" type="ORF">FB471_1246</name>
</gene>
<evidence type="ECO:0000313" key="4">
    <source>
        <dbReference type="EMBL" id="TQJ01558.1"/>
    </source>
</evidence>